<evidence type="ECO:0000313" key="2">
    <source>
        <dbReference type="Proteomes" id="UP000031843"/>
    </source>
</evidence>
<dbReference type="Proteomes" id="UP000031843">
    <property type="component" value="Chromosome secondary"/>
</dbReference>
<proteinExistence type="predicted"/>
<dbReference type="RefSeq" id="WP_043354686.1">
    <property type="nucleotide sequence ID" value="NZ_CP010537.1"/>
</dbReference>
<organism evidence="1 2">
    <name type="scientific">Cupriavidus basilensis</name>
    <dbReference type="NCBI Taxonomy" id="68895"/>
    <lineage>
        <taxon>Bacteria</taxon>
        <taxon>Pseudomonadati</taxon>
        <taxon>Pseudomonadota</taxon>
        <taxon>Betaproteobacteria</taxon>
        <taxon>Burkholderiales</taxon>
        <taxon>Burkholderiaceae</taxon>
        <taxon>Cupriavidus</taxon>
    </lineage>
</organism>
<reference evidence="1 2" key="1">
    <citation type="journal article" date="2015" name="Genome Announc.">
        <title>Complete Genome Sequence of Cupriavidus basilensis 4G11, Isolated from the Oak Ridge Field Research Center Site.</title>
        <authorList>
            <person name="Ray J."/>
            <person name="Waters R.J."/>
            <person name="Skerker J.M."/>
            <person name="Kuehl J.V."/>
            <person name="Price M.N."/>
            <person name="Huang J."/>
            <person name="Chakraborty R."/>
            <person name="Arkin A.P."/>
            <person name="Deutschbauer A."/>
        </authorList>
    </citation>
    <scope>NUCLEOTIDE SEQUENCE [LARGE SCALE GENOMIC DNA]</scope>
    <source>
        <strain evidence="1">4G11</strain>
    </source>
</reference>
<sequence>MATYQRGDLFLVTSVEELPWGRYRGFVTMTEGTQTQASSRHTCPMCRDNPLQAHEDADADVEYAYRHYLSDHIDWSAHAGDTEH</sequence>
<evidence type="ECO:0000313" key="1">
    <source>
        <dbReference type="EMBL" id="AJG23015.1"/>
    </source>
</evidence>
<protein>
    <submittedName>
        <fullName evidence="1">Uncharacterized protein</fullName>
    </submittedName>
</protein>
<keyword evidence="2" id="KW-1185">Reference proteome</keyword>
<dbReference type="EMBL" id="CP010537">
    <property type="protein sequence ID" value="AJG23015.1"/>
    <property type="molecule type" value="Genomic_DNA"/>
</dbReference>
<accession>A0A0C4YKC1</accession>
<name>A0A0C4YKC1_9BURK</name>
<gene>
    <name evidence="1" type="ORF">RR42_s1427</name>
</gene>
<dbReference type="AlphaFoldDB" id="A0A0C4YKC1"/>
<dbReference type="KEGG" id="cbw:RR42_s1427"/>
<dbReference type="OrthoDB" id="8967356at2"/>